<feature type="compositionally biased region" description="Basic and acidic residues" evidence="1">
    <location>
        <begin position="606"/>
        <end position="616"/>
    </location>
</feature>
<organism evidence="2 3">
    <name type="scientific">Novymonas esmeraldas</name>
    <dbReference type="NCBI Taxonomy" id="1808958"/>
    <lineage>
        <taxon>Eukaryota</taxon>
        <taxon>Discoba</taxon>
        <taxon>Euglenozoa</taxon>
        <taxon>Kinetoplastea</taxon>
        <taxon>Metakinetoplastina</taxon>
        <taxon>Trypanosomatida</taxon>
        <taxon>Trypanosomatidae</taxon>
        <taxon>Novymonas</taxon>
    </lineage>
</organism>
<dbReference type="PANTHER" id="PTHR30327">
    <property type="entry name" value="UNCHARACTERIZED PROTEIN YQGE"/>
    <property type="match status" value="1"/>
</dbReference>
<feature type="compositionally biased region" description="Low complexity" evidence="1">
    <location>
        <begin position="313"/>
        <end position="329"/>
    </location>
</feature>
<feature type="region of interest" description="Disordered" evidence="1">
    <location>
        <begin position="538"/>
        <end position="644"/>
    </location>
</feature>
<dbReference type="FunFam" id="3.40.1740.10:FF:000004">
    <property type="entry name" value="Putative ACR, putative"/>
    <property type="match status" value="1"/>
</dbReference>
<protein>
    <submittedName>
        <fullName evidence="2">Uncharacterized protein</fullName>
    </submittedName>
</protein>
<dbReference type="Gene3D" id="3.40.1740.10">
    <property type="entry name" value="VC0467-like"/>
    <property type="match status" value="1"/>
</dbReference>
<dbReference type="InterPro" id="IPR003774">
    <property type="entry name" value="AlgH-like"/>
</dbReference>
<reference evidence="2 3" key="1">
    <citation type="journal article" date="2021" name="MBio">
        <title>A New Model Trypanosomatid, Novymonas esmeraldas: Genomic Perception of Its 'Candidatus Pandoraea novymonadis' Endosymbiont.</title>
        <authorList>
            <person name="Zakharova A."/>
            <person name="Saura A."/>
            <person name="Butenko A."/>
            <person name="Podesvova L."/>
            <person name="Warmusova S."/>
            <person name="Kostygov A.Y."/>
            <person name="Nenarokova A."/>
            <person name="Lukes J."/>
            <person name="Opperdoes F.R."/>
            <person name="Yurchenko V."/>
        </authorList>
    </citation>
    <scope>NUCLEOTIDE SEQUENCE [LARGE SCALE GENOMIC DNA]</scope>
    <source>
        <strain evidence="2 3">E262AT.01</strain>
    </source>
</reference>
<dbReference type="PANTHER" id="PTHR30327:SF1">
    <property type="entry name" value="UPF0301 PROTEIN YQGE"/>
    <property type="match status" value="1"/>
</dbReference>
<gene>
    <name evidence="2" type="ORF">NESM_000827400</name>
</gene>
<evidence type="ECO:0000256" key="1">
    <source>
        <dbReference type="SAM" id="MobiDB-lite"/>
    </source>
</evidence>
<dbReference type="SUPFAM" id="SSF143456">
    <property type="entry name" value="VC0467-like"/>
    <property type="match status" value="1"/>
</dbReference>
<dbReference type="EMBL" id="JAECZO010000164">
    <property type="protein sequence ID" value="KAK7198638.1"/>
    <property type="molecule type" value="Genomic_DNA"/>
</dbReference>
<accession>A0AAW0EX00</accession>
<feature type="compositionally biased region" description="Basic residues" evidence="1">
    <location>
        <begin position="255"/>
        <end position="271"/>
    </location>
</feature>
<dbReference type="Proteomes" id="UP001430356">
    <property type="component" value="Unassembled WGS sequence"/>
</dbReference>
<name>A0AAW0EX00_9TRYP</name>
<sequence length="681" mass="71431">MEKVVLTTYRKLHRMCRRVDASVAMRTQLMCCPLQVYDHRSMEWEPFPLSKMEWAESRVYLDALIRRLNNGDPRYIPPLPTEAAHAVQVYKDQCASAFRTAAEVESVGGAVEDEPATGPATAAETATVGAAEGTGADAGSCSATATSDGARGATVPLSVEPFSTLTLALRQLYESTPFSMGNIANAFAAVKELQYVCDLDDAGRAKLVTLSAASSSGMSSAAADVPQLRRSLTVSPLHNSLIHGLTADQRISLDRHKRRAKKRAPSSRKVNRPPASTAAPTAAVASTSPPSHASAGSSFDDAPLEEAEHADAADNGEADAAAAEGGEPDASTESPGVDAAAASTSAELGDVLPGQAEMAEEPKEVQLLLAHPTARGFFKHTVLLVVRHVPHESAALVLNKPLRNEEGLEMSIEATVRLGRVHPIFRRHLVQHTLMIGGPVMSGSSFDESIFLLHRVPGIPHALPLGSSLWLDGDLDALMAKLDAKEASAEDDIVVLCGFAGWGCDQLKGELGHGYWVVGGAPSTDASVGGFVLSLAQATGGRHHHHQHHPPAADAASSSSTASAEGTSAAADAPSSGDTGPRATAGTSVAAADDTEAKSDAGAMTAEDRIRAEAQRAADAATSHALPSLKRRRRRAAGSVKMHHGQTETLSWVRAYASVGPPYADMAMNQKASANDDYFED</sequence>
<dbReference type="Pfam" id="PF02622">
    <property type="entry name" value="DUF179"/>
    <property type="match status" value="1"/>
</dbReference>
<evidence type="ECO:0000313" key="3">
    <source>
        <dbReference type="Proteomes" id="UP001430356"/>
    </source>
</evidence>
<feature type="compositionally biased region" description="Low complexity" evidence="1">
    <location>
        <begin position="273"/>
        <end position="301"/>
    </location>
</feature>
<feature type="compositionally biased region" description="Basic residues" evidence="1">
    <location>
        <begin position="629"/>
        <end position="644"/>
    </location>
</feature>
<dbReference type="AlphaFoldDB" id="A0AAW0EX00"/>
<dbReference type="GO" id="GO:0005829">
    <property type="term" value="C:cytosol"/>
    <property type="evidence" value="ECO:0007669"/>
    <property type="project" value="TreeGrafter"/>
</dbReference>
<keyword evidence="3" id="KW-1185">Reference proteome</keyword>
<evidence type="ECO:0000313" key="2">
    <source>
        <dbReference type="EMBL" id="KAK7198638.1"/>
    </source>
</evidence>
<proteinExistence type="predicted"/>
<feature type="compositionally biased region" description="Low complexity" evidence="1">
    <location>
        <begin position="550"/>
        <end position="575"/>
    </location>
</feature>
<feature type="region of interest" description="Disordered" evidence="1">
    <location>
        <begin position="248"/>
        <end position="344"/>
    </location>
</feature>
<comment type="caution">
    <text evidence="2">The sequence shown here is derived from an EMBL/GenBank/DDBJ whole genome shotgun (WGS) entry which is preliminary data.</text>
</comment>